<name>A0AAD7J631_9AGAR</name>
<dbReference type="Proteomes" id="UP001215280">
    <property type="component" value="Unassembled WGS sequence"/>
</dbReference>
<accession>A0AAD7J631</accession>
<evidence type="ECO:0000313" key="1">
    <source>
        <dbReference type="EMBL" id="KAJ7756432.1"/>
    </source>
</evidence>
<comment type="caution">
    <text evidence="1">The sequence shown here is derived from an EMBL/GenBank/DDBJ whole genome shotgun (WGS) entry which is preliminary data.</text>
</comment>
<organism evidence="1 2">
    <name type="scientific">Mycena maculata</name>
    <dbReference type="NCBI Taxonomy" id="230809"/>
    <lineage>
        <taxon>Eukaryota</taxon>
        <taxon>Fungi</taxon>
        <taxon>Dikarya</taxon>
        <taxon>Basidiomycota</taxon>
        <taxon>Agaricomycotina</taxon>
        <taxon>Agaricomycetes</taxon>
        <taxon>Agaricomycetidae</taxon>
        <taxon>Agaricales</taxon>
        <taxon>Marasmiineae</taxon>
        <taxon>Mycenaceae</taxon>
        <taxon>Mycena</taxon>
    </lineage>
</organism>
<dbReference type="AlphaFoldDB" id="A0AAD7J631"/>
<protein>
    <submittedName>
        <fullName evidence="1">Uncharacterized protein</fullName>
    </submittedName>
</protein>
<keyword evidence="2" id="KW-1185">Reference proteome</keyword>
<proteinExistence type="predicted"/>
<dbReference type="EMBL" id="JARJLG010000061">
    <property type="protein sequence ID" value="KAJ7756432.1"/>
    <property type="molecule type" value="Genomic_DNA"/>
</dbReference>
<sequence>HKLVKQPKELTDRIWKNIKAPLVEFLTEKKKERLEIQRVRAIKERHLLAGNIAYATWLKTFPPRREVVTAEPFRAIIQDTPIEEKVTEDSFATALSQVPAFSDDWKRRKDQELLRAMKEHVPNSVEADLHLATTFFASSGGSVGYGYTEPIGYPRILVHRKASVLSYHNGISQPIKKLFDQDYWNAAGLIRFHRSAFLNVRSVIETCGLDPDVTTAAEMNEINPAMECLNCSNDSLGRLVMRWFQTATHFCQNPAQLNVAQTKANWKCLKRDDEFLVGAQEQQTFELGIVQKQYGFAYWQDDFCCKFCDLHPTTFTSVAAHVRDPQHGHFDSSKCQIPH</sequence>
<gene>
    <name evidence="1" type="ORF">DFH07DRAFT_1027419</name>
</gene>
<reference evidence="1" key="1">
    <citation type="submission" date="2023-03" db="EMBL/GenBank/DDBJ databases">
        <title>Massive genome expansion in bonnet fungi (Mycena s.s.) driven by repeated elements and novel gene families across ecological guilds.</title>
        <authorList>
            <consortium name="Lawrence Berkeley National Laboratory"/>
            <person name="Harder C.B."/>
            <person name="Miyauchi S."/>
            <person name="Viragh M."/>
            <person name="Kuo A."/>
            <person name="Thoen E."/>
            <person name="Andreopoulos B."/>
            <person name="Lu D."/>
            <person name="Skrede I."/>
            <person name="Drula E."/>
            <person name="Henrissat B."/>
            <person name="Morin E."/>
            <person name="Kohler A."/>
            <person name="Barry K."/>
            <person name="LaButti K."/>
            <person name="Morin E."/>
            <person name="Salamov A."/>
            <person name="Lipzen A."/>
            <person name="Mereny Z."/>
            <person name="Hegedus B."/>
            <person name="Baldrian P."/>
            <person name="Stursova M."/>
            <person name="Weitz H."/>
            <person name="Taylor A."/>
            <person name="Grigoriev I.V."/>
            <person name="Nagy L.G."/>
            <person name="Martin F."/>
            <person name="Kauserud H."/>
        </authorList>
    </citation>
    <scope>NUCLEOTIDE SEQUENCE</scope>
    <source>
        <strain evidence="1">CBHHK188m</strain>
    </source>
</reference>
<feature type="non-terminal residue" evidence="1">
    <location>
        <position position="1"/>
    </location>
</feature>
<evidence type="ECO:0000313" key="2">
    <source>
        <dbReference type="Proteomes" id="UP001215280"/>
    </source>
</evidence>